<gene>
    <name evidence="1" type="ORF">MENTE1834_LOCUS9214</name>
</gene>
<reference evidence="1" key="1">
    <citation type="submission" date="2023-11" db="EMBL/GenBank/DDBJ databases">
        <authorList>
            <person name="Poullet M."/>
        </authorList>
    </citation>
    <scope>NUCLEOTIDE SEQUENCE</scope>
    <source>
        <strain evidence="1">E1834</strain>
    </source>
</reference>
<comment type="caution">
    <text evidence="1">The sequence shown here is derived from an EMBL/GenBank/DDBJ whole genome shotgun (WGS) entry which is preliminary data.</text>
</comment>
<evidence type="ECO:0000313" key="1">
    <source>
        <dbReference type="EMBL" id="CAK5037077.1"/>
    </source>
</evidence>
<dbReference type="EMBL" id="CAVMJV010000008">
    <property type="protein sequence ID" value="CAK5037077.1"/>
    <property type="molecule type" value="Genomic_DNA"/>
</dbReference>
<proteinExistence type="predicted"/>
<dbReference type="Proteomes" id="UP001497535">
    <property type="component" value="Unassembled WGS sequence"/>
</dbReference>
<keyword evidence="2" id="KW-1185">Reference proteome</keyword>
<organism evidence="1 2">
    <name type="scientific">Meloidogyne enterolobii</name>
    <name type="common">Root-knot nematode worm</name>
    <name type="synonym">Meloidogyne mayaguensis</name>
    <dbReference type="NCBI Taxonomy" id="390850"/>
    <lineage>
        <taxon>Eukaryota</taxon>
        <taxon>Metazoa</taxon>
        <taxon>Ecdysozoa</taxon>
        <taxon>Nematoda</taxon>
        <taxon>Chromadorea</taxon>
        <taxon>Rhabditida</taxon>
        <taxon>Tylenchina</taxon>
        <taxon>Tylenchomorpha</taxon>
        <taxon>Tylenchoidea</taxon>
        <taxon>Meloidogynidae</taxon>
        <taxon>Meloidogyninae</taxon>
        <taxon>Meloidogyne</taxon>
    </lineage>
</organism>
<sequence>MRTSHSSSLEHSMQMSSKLSASEEGILSRQFPGRQSPFLSSSMVFNSPVSVSTTDSSTSQKITVLQEAPFLVTTVSSVSLPVNVPSVGNTLLKDCKYQCQQCASTGNEFKVFKTLTSLNKVLKCLNVVYFFSAKTLEYCIFSFLLPLILSTICNFSFY</sequence>
<protein>
    <submittedName>
        <fullName evidence="1">Uncharacterized protein</fullName>
    </submittedName>
</protein>
<name>A0ACB0Y8N4_MELEN</name>
<accession>A0ACB0Y8N4</accession>
<evidence type="ECO:0000313" key="2">
    <source>
        <dbReference type="Proteomes" id="UP001497535"/>
    </source>
</evidence>